<dbReference type="AlphaFoldDB" id="A0A7W9B8B3"/>
<evidence type="ECO:0000313" key="2">
    <source>
        <dbReference type="Proteomes" id="UP000537161"/>
    </source>
</evidence>
<protein>
    <submittedName>
        <fullName evidence="1">Uncharacterized protein</fullName>
    </submittedName>
</protein>
<sequence length="57" mass="6640">MRRRTALDFRSRRAKIDELIRLAGADKADSLIEEIDRRYLRKAGRAKPHAHSDLGHE</sequence>
<dbReference type="RefSeq" id="WP_184100165.1">
    <property type="nucleotide sequence ID" value="NZ_JACIJH010000012.1"/>
</dbReference>
<reference evidence="1 2" key="1">
    <citation type="submission" date="2020-08" db="EMBL/GenBank/DDBJ databases">
        <title>Genomic Encyclopedia of Type Strains, Phase IV (KMG-IV): sequencing the most valuable type-strain genomes for metagenomic binning, comparative biology and taxonomic classification.</title>
        <authorList>
            <person name="Goeker M."/>
        </authorList>
    </citation>
    <scope>NUCLEOTIDE SEQUENCE [LARGE SCALE GENOMIC DNA]</scope>
    <source>
        <strain evidence="1 2">DSM 27163</strain>
    </source>
</reference>
<name>A0A7W9B8B3_9SPHN</name>
<organism evidence="1 2">
    <name type="scientific">Sphingopyxis panaciterrulae</name>
    <dbReference type="NCBI Taxonomy" id="462372"/>
    <lineage>
        <taxon>Bacteria</taxon>
        <taxon>Pseudomonadati</taxon>
        <taxon>Pseudomonadota</taxon>
        <taxon>Alphaproteobacteria</taxon>
        <taxon>Sphingomonadales</taxon>
        <taxon>Sphingomonadaceae</taxon>
        <taxon>Sphingopyxis</taxon>
    </lineage>
</organism>
<keyword evidence="2" id="KW-1185">Reference proteome</keyword>
<proteinExistence type="predicted"/>
<evidence type="ECO:0000313" key="1">
    <source>
        <dbReference type="EMBL" id="MBB5707887.1"/>
    </source>
</evidence>
<dbReference type="EMBL" id="JACIJH010000012">
    <property type="protein sequence ID" value="MBB5707887.1"/>
    <property type="molecule type" value="Genomic_DNA"/>
</dbReference>
<comment type="caution">
    <text evidence="1">The sequence shown here is derived from an EMBL/GenBank/DDBJ whole genome shotgun (WGS) entry which is preliminary data.</text>
</comment>
<dbReference type="Proteomes" id="UP000537161">
    <property type="component" value="Unassembled WGS sequence"/>
</dbReference>
<accession>A0A7W9B8B3</accession>
<gene>
    <name evidence="1" type="ORF">FHR21_003255</name>
</gene>